<evidence type="ECO:0000259" key="2">
    <source>
        <dbReference type="Pfam" id="PF02517"/>
    </source>
</evidence>
<evidence type="ECO:0000313" key="3">
    <source>
        <dbReference type="EMBL" id="MPM61496.1"/>
    </source>
</evidence>
<dbReference type="AlphaFoldDB" id="A0A645B8W2"/>
<dbReference type="InterPro" id="IPR052710">
    <property type="entry name" value="CAAX_protease"/>
</dbReference>
<feature type="transmembrane region" description="Helical" evidence="1">
    <location>
        <begin position="152"/>
        <end position="169"/>
    </location>
</feature>
<feature type="transmembrane region" description="Helical" evidence="1">
    <location>
        <begin position="122"/>
        <end position="140"/>
    </location>
</feature>
<proteinExistence type="predicted"/>
<feature type="transmembrane region" description="Helical" evidence="1">
    <location>
        <begin position="42"/>
        <end position="59"/>
    </location>
</feature>
<evidence type="ECO:0000256" key="1">
    <source>
        <dbReference type="SAM" id="Phobius"/>
    </source>
</evidence>
<organism evidence="3">
    <name type="scientific">bioreactor metagenome</name>
    <dbReference type="NCBI Taxonomy" id="1076179"/>
    <lineage>
        <taxon>unclassified sequences</taxon>
        <taxon>metagenomes</taxon>
        <taxon>ecological metagenomes</taxon>
    </lineage>
</organism>
<reference evidence="3" key="1">
    <citation type="submission" date="2019-08" db="EMBL/GenBank/DDBJ databases">
        <authorList>
            <person name="Kucharzyk K."/>
            <person name="Murdoch R.W."/>
            <person name="Higgins S."/>
            <person name="Loffler F."/>
        </authorList>
    </citation>
    <scope>NUCLEOTIDE SEQUENCE</scope>
</reference>
<dbReference type="GO" id="GO:0080120">
    <property type="term" value="P:CAAX-box protein maturation"/>
    <property type="evidence" value="ECO:0007669"/>
    <property type="project" value="UniProtKB-ARBA"/>
</dbReference>
<dbReference type="Pfam" id="PF02517">
    <property type="entry name" value="Rce1-like"/>
    <property type="match status" value="1"/>
</dbReference>
<keyword evidence="1" id="KW-0812">Transmembrane</keyword>
<protein>
    <recommendedName>
        <fullName evidence="2">CAAX prenyl protease 2/Lysostaphin resistance protein A-like domain-containing protein</fullName>
    </recommendedName>
</protein>
<dbReference type="PANTHER" id="PTHR36435:SF1">
    <property type="entry name" value="CAAX AMINO TERMINAL PROTEASE FAMILY PROTEIN"/>
    <property type="match status" value="1"/>
</dbReference>
<keyword evidence="1" id="KW-1133">Transmembrane helix</keyword>
<gene>
    <name evidence="3" type="ORF">SDC9_108356</name>
</gene>
<dbReference type="PANTHER" id="PTHR36435">
    <property type="entry name" value="SLR1288 PROTEIN"/>
    <property type="match status" value="1"/>
</dbReference>
<dbReference type="GO" id="GO:0004175">
    <property type="term" value="F:endopeptidase activity"/>
    <property type="evidence" value="ECO:0007669"/>
    <property type="project" value="UniProtKB-ARBA"/>
</dbReference>
<comment type="caution">
    <text evidence="3">The sequence shown here is derived from an EMBL/GenBank/DDBJ whole genome shotgun (WGS) entry which is preliminary data.</text>
</comment>
<sequence>MKRIFKSLGLGFGLLVLHCLIGSITVDIFTKIFKLHLQQDENVLVTLGSYSTLAILYYISLNKNKLVNEYNFKKICIKDIIYIILLGIGIDSISTIIINSLINIFPGYIEVTNKMDASTNSIISIICFVVFIPIFEEIMCRGIIFNHLKRNYSIVSAIIIQALIFGLLHGNIIQSTYTFICGIVFVLVNIYCGSIFGGIILHIIFNLFGVLYLKNLLTFNEFYSTIYLSLGVLIFAYIGFKMILNYKKHNIKNKYSKV</sequence>
<dbReference type="InterPro" id="IPR003675">
    <property type="entry name" value="Rce1/LyrA-like_dom"/>
</dbReference>
<feature type="domain" description="CAAX prenyl protease 2/Lysostaphin resistance protein A-like" evidence="2">
    <location>
        <begin position="120"/>
        <end position="208"/>
    </location>
</feature>
<feature type="transmembrane region" description="Helical" evidence="1">
    <location>
        <begin position="225"/>
        <end position="244"/>
    </location>
</feature>
<feature type="transmembrane region" description="Helical" evidence="1">
    <location>
        <begin position="80"/>
        <end position="102"/>
    </location>
</feature>
<keyword evidence="1" id="KW-0472">Membrane</keyword>
<dbReference type="EMBL" id="VSSQ01018373">
    <property type="protein sequence ID" value="MPM61496.1"/>
    <property type="molecule type" value="Genomic_DNA"/>
</dbReference>
<name>A0A645B8W2_9ZZZZ</name>
<accession>A0A645B8W2</accession>